<comment type="subunit">
    <text evidence="6">Part of the 50S ribosomal subunit. Contacts protein L29.</text>
</comment>
<dbReference type="SUPFAM" id="SSF54189">
    <property type="entry name" value="Ribosomal proteins S24e, L23 and L15e"/>
    <property type="match status" value="1"/>
</dbReference>
<dbReference type="InterPro" id="IPR013025">
    <property type="entry name" value="Ribosomal_uL23-like"/>
</dbReference>
<keyword evidence="9" id="KW-1185">Reference proteome</keyword>
<evidence type="ECO:0000313" key="9">
    <source>
        <dbReference type="Proteomes" id="UP000000641"/>
    </source>
</evidence>
<dbReference type="AlphaFoldDB" id="A1RWQ8"/>
<proteinExistence type="inferred from homology"/>
<dbReference type="FunFam" id="3.30.70.330:FF:000532">
    <property type="entry name" value="50S ribosomal protein L23"/>
    <property type="match status" value="1"/>
</dbReference>
<evidence type="ECO:0000256" key="3">
    <source>
        <dbReference type="ARBA" id="ARBA00022884"/>
    </source>
</evidence>
<dbReference type="OrthoDB" id="7751at2157"/>
<evidence type="ECO:0000256" key="7">
    <source>
        <dbReference type="RuleBase" id="RU003934"/>
    </source>
</evidence>
<organism evidence="8 9">
    <name type="scientific">Thermofilum pendens (strain DSM 2475 / Hrk 5)</name>
    <dbReference type="NCBI Taxonomy" id="368408"/>
    <lineage>
        <taxon>Archaea</taxon>
        <taxon>Thermoproteota</taxon>
        <taxon>Thermoprotei</taxon>
        <taxon>Thermofilales</taxon>
        <taxon>Thermofilaceae</taxon>
        <taxon>Thermofilum</taxon>
    </lineage>
</organism>
<dbReference type="InterPro" id="IPR012677">
    <property type="entry name" value="Nucleotide-bd_a/b_plait_sf"/>
</dbReference>
<dbReference type="Gene3D" id="3.30.70.330">
    <property type="match status" value="1"/>
</dbReference>
<keyword evidence="5 6" id="KW-0687">Ribonucleoprotein</keyword>
<dbReference type="PROSITE" id="PS00050">
    <property type="entry name" value="RIBOSOMAL_L23"/>
    <property type="match status" value="1"/>
</dbReference>
<dbReference type="GO" id="GO:0019843">
    <property type="term" value="F:rRNA binding"/>
    <property type="evidence" value="ECO:0007669"/>
    <property type="project" value="UniProtKB-UniRule"/>
</dbReference>
<evidence type="ECO:0000256" key="6">
    <source>
        <dbReference type="HAMAP-Rule" id="MF_01369"/>
    </source>
</evidence>
<keyword evidence="3 6" id="KW-0694">RNA-binding</keyword>
<dbReference type="NCBIfam" id="TIGR03636">
    <property type="entry name" value="uL23_arch"/>
    <property type="match status" value="1"/>
</dbReference>
<dbReference type="GeneID" id="4601218"/>
<dbReference type="eggNOG" id="arCOG04072">
    <property type="taxonomic scope" value="Archaea"/>
</dbReference>
<dbReference type="Proteomes" id="UP000000641">
    <property type="component" value="Chromosome"/>
</dbReference>
<dbReference type="GO" id="GO:0005840">
    <property type="term" value="C:ribosome"/>
    <property type="evidence" value="ECO:0007669"/>
    <property type="project" value="UniProtKB-UniRule"/>
</dbReference>
<dbReference type="HAMAP" id="MF_01369_A">
    <property type="entry name" value="Ribosomal_uL23_A"/>
    <property type="match status" value="1"/>
</dbReference>
<dbReference type="KEGG" id="tpe:Tpen_0228"/>
<evidence type="ECO:0000256" key="2">
    <source>
        <dbReference type="ARBA" id="ARBA00022730"/>
    </source>
</evidence>
<keyword evidence="2 6" id="KW-0699">rRNA-binding</keyword>
<protein>
    <recommendedName>
        <fullName evidence="6">Large ribosomal subunit protein uL23</fullName>
    </recommendedName>
</protein>
<keyword evidence="4 6" id="KW-0689">Ribosomal protein</keyword>
<accession>A1RWQ8</accession>
<dbReference type="EMBL" id="CP000505">
    <property type="protein sequence ID" value="ABL77638.1"/>
    <property type="molecule type" value="Genomic_DNA"/>
</dbReference>
<dbReference type="PANTHER" id="PTHR11620">
    <property type="entry name" value="60S RIBOSOMAL PROTEIN L23A"/>
    <property type="match status" value="1"/>
</dbReference>
<dbReference type="NCBIfam" id="NF011118">
    <property type="entry name" value="PRK14548.1"/>
    <property type="match status" value="1"/>
</dbReference>
<dbReference type="GO" id="GO:0006412">
    <property type="term" value="P:translation"/>
    <property type="evidence" value="ECO:0007669"/>
    <property type="project" value="UniProtKB-UniRule"/>
</dbReference>
<comment type="function">
    <text evidence="6">Binds to 23S rRNA. One of the proteins that surrounds the polypeptide exit tunnel on the outside of the ribosome.</text>
</comment>
<comment type="similarity">
    <text evidence="1 6 7">Belongs to the universal ribosomal protein uL23 family.</text>
</comment>
<dbReference type="InterPro" id="IPR019985">
    <property type="entry name" value="Ribosomal_uL23"/>
</dbReference>
<evidence type="ECO:0000313" key="8">
    <source>
        <dbReference type="EMBL" id="ABL77638.1"/>
    </source>
</evidence>
<dbReference type="Pfam" id="PF00276">
    <property type="entry name" value="Ribosomal_L23"/>
    <property type="match status" value="1"/>
</dbReference>
<evidence type="ECO:0000256" key="5">
    <source>
        <dbReference type="ARBA" id="ARBA00023274"/>
    </source>
</evidence>
<dbReference type="STRING" id="368408.Tpen_0228"/>
<dbReference type="RefSeq" id="WP_011751903.1">
    <property type="nucleotide sequence ID" value="NC_008698.1"/>
</dbReference>
<evidence type="ECO:0000256" key="4">
    <source>
        <dbReference type="ARBA" id="ARBA00022980"/>
    </source>
</evidence>
<dbReference type="HAMAP" id="MF_01369_B">
    <property type="entry name" value="Ribosomal_uL23_B"/>
    <property type="match status" value="1"/>
</dbReference>
<evidence type="ECO:0000256" key="1">
    <source>
        <dbReference type="ARBA" id="ARBA00006700"/>
    </source>
</evidence>
<dbReference type="EnsemblBacteria" id="ABL77638">
    <property type="protein sequence ID" value="ABL77638"/>
    <property type="gene ID" value="Tpen_0228"/>
</dbReference>
<reference evidence="9" key="1">
    <citation type="journal article" date="2008" name="J. Bacteriol.">
        <title>Genome sequence of Thermofilum pendens reveals an exceptional loss of biosynthetic pathways without genome reduction.</title>
        <authorList>
            <person name="Anderson I."/>
            <person name="Rodriguez J."/>
            <person name="Susanti D."/>
            <person name="Porat I."/>
            <person name="Reich C."/>
            <person name="Ulrich L.E."/>
            <person name="Elkins J.G."/>
            <person name="Mavromatis K."/>
            <person name="Lykidis A."/>
            <person name="Kim E."/>
            <person name="Thompson L.S."/>
            <person name="Nolan M."/>
            <person name="Land M."/>
            <person name="Copeland A."/>
            <person name="Lapidus A."/>
            <person name="Lucas S."/>
            <person name="Detter C."/>
            <person name="Zhulin I.B."/>
            <person name="Olsen G.J."/>
            <person name="Whitman W."/>
            <person name="Mukhopadhyay B."/>
            <person name="Bristow J."/>
            <person name="Kyrpides N."/>
        </authorList>
    </citation>
    <scope>NUCLEOTIDE SEQUENCE [LARGE SCALE GENOMIC DNA]</scope>
    <source>
        <strain evidence="9">DSM 2475 / Hrk 5</strain>
    </source>
</reference>
<dbReference type="GO" id="GO:1990904">
    <property type="term" value="C:ribonucleoprotein complex"/>
    <property type="evidence" value="ECO:0007669"/>
    <property type="project" value="UniProtKB-KW"/>
</dbReference>
<sequence>MSSGVDYTKIIVKPYLTEKTLRLMEETNTLVFIVDRRASKPEIKRAVEALYNVKVAKVNTLITPEGFKKAYVKLSKEYSAADVASRIGLV</sequence>
<dbReference type="InterPro" id="IPR001014">
    <property type="entry name" value="Ribosomal_uL23_CS"/>
</dbReference>
<dbReference type="GO" id="GO:0003735">
    <property type="term" value="F:structural constituent of ribosome"/>
    <property type="evidence" value="ECO:0007669"/>
    <property type="project" value="UniProtKB-UniRule"/>
</dbReference>
<dbReference type="HOGENOM" id="CLU_037562_4_2_2"/>
<dbReference type="InterPro" id="IPR012678">
    <property type="entry name" value="Ribosomal_uL23/eL15/eS24_sf"/>
</dbReference>
<name>A1RWQ8_THEPD</name>
<gene>
    <name evidence="6" type="primary">rpl23</name>
    <name evidence="8" type="ordered locus">Tpen_0228</name>
</gene>